<name>X1GT03_9ZZZZ</name>
<reference evidence="1" key="1">
    <citation type="journal article" date="2014" name="Front. Microbiol.">
        <title>High frequency of phylogenetically diverse reductive dehalogenase-homologous genes in deep subseafloor sedimentary metagenomes.</title>
        <authorList>
            <person name="Kawai M."/>
            <person name="Futagami T."/>
            <person name="Toyoda A."/>
            <person name="Takaki Y."/>
            <person name="Nishi S."/>
            <person name="Hori S."/>
            <person name="Arai W."/>
            <person name="Tsubouchi T."/>
            <person name="Morono Y."/>
            <person name="Uchiyama I."/>
            <person name="Ito T."/>
            <person name="Fujiyama A."/>
            <person name="Inagaki F."/>
            <person name="Takami H."/>
        </authorList>
    </citation>
    <scope>NUCLEOTIDE SEQUENCE</scope>
    <source>
        <strain evidence="1">Expedition CK06-06</strain>
    </source>
</reference>
<dbReference type="EMBL" id="BARU01018892">
    <property type="protein sequence ID" value="GAH61016.1"/>
    <property type="molecule type" value="Genomic_DNA"/>
</dbReference>
<dbReference type="AlphaFoldDB" id="X1GT03"/>
<accession>X1GT03</accession>
<gene>
    <name evidence="1" type="ORF">S03H2_31172</name>
</gene>
<protein>
    <submittedName>
        <fullName evidence="1">Uncharacterized protein</fullName>
    </submittedName>
</protein>
<organism evidence="1">
    <name type="scientific">marine sediment metagenome</name>
    <dbReference type="NCBI Taxonomy" id="412755"/>
    <lineage>
        <taxon>unclassified sequences</taxon>
        <taxon>metagenomes</taxon>
        <taxon>ecological metagenomes</taxon>
    </lineage>
</organism>
<proteinExistence type="predicted"/>
<sequence length="199" mass="22768">MLHIIPIISFNPAQRYELNKITSHSEKLEPMVQFGFHSRHNLDGFLTYSRDKEGKSYSYVQLFNNGIIEAVEGRYLGPRENEGNLSIRGTSYELKLIESSSIYLSALKELNVELPIFIFLTFVGVKGYFMSVGQGMFEERGEYEIDRDILLLPEAIIENYDTAPEDVLKPCFDAMWNACGFPRSPNYDDAGKRIESKSN</sequence>
<comment type="caution">
    <text evidence="1">The sequence shown here is derived from an EMBL/GenBank/DDBJ whole genome shotgun (WGS) entry which is preliminary data.</text>
</comment>
<evidence type="ECO:0000313" key="1">
    <source>
        <dbReference type="EMBL" id="GAH61016.1"/>
    </source>
</evidence>